<dbReference type="InterPro" id="IPR027417">
    <property type="entry name" value="P-loop_NTPase"/>
</dbReference>
<protein>
    <recommendedName>
        <fullName evidence="3">ATP-binding protein</fullName>
    </recommendedName>
</protein>
<evidence type="ECO:0000313" key="2">
    <source>
        <dbReference type="Proteomes" id="UP000255093"/>
    </source>
</evidence>
<accession>A0A376PQ92</accession>
<evidence type="ECO:0008006" key="3">
    <source>
        <dbReference type="Google" id="ProtNLM"/>
    </source>
</evidence>
<reference evidence="1 2" key="1">
    <citation type="submission" date="2018-06" db="EMBL/GenBank/DDBJ databases">
        <authorList>
            <consortium name="Pathogen Informatics"/>
            <person name="Doyle S."/>
        </authorList>
    </citation>
    <scope>NUCLEOTIDE SEQUENCE [LARGE SCALE GENOMIC DNA]</scope>
    <source>
        <strain evidence="1 2">NCTC8621</strain>
    </source>
</reference>
<organism evidence="1 2">
    <name type="scientific">Escherichia coli</name>
    <dbReference type="NCBI Taxonomy" id="562"/>
    <lineage>
        <taxon>Bacteria</taxon>
        <taxon>Pseudomonadati</taxon>
        <taxon>Pseudomonadota</taxon>
        <taxon>Gammaproteobacteria</taxon>
        <taxon>Enterobacterales</taxon>
        <taxon>Enterobacteriaceae</taxon>
        <taxon>Escherichia</taxon>
    </lineage>
</organism>
<dbReference type="RefSeq" id="WP_250114244.1">
    <property type="nucleotide sequence ID" value="NZ_UGBW01000002.1"/>
</dbReference>
<proteinExistence type="predicted"/>
<dbReference type="EMBL" id="UGBW01000002">
    <property type="protein sequence ID" value="STH80194.1"/>
    <property type="molecule type" value="Genomic_DNA"/>
</dbReference>
<name>A0A376PQ92_ECOLX</name>
<dbReference type="Proteomes" id="UP000255093">
    <property type="component" value="Unassembled WGS sequence"/>
</dbReference>
<evidence type="ECO:0000313" key="1">
    <source>
        <dbReference type="EMBL" id="STH80194.1"/>
    </source>
</evidence>
<sequence length="312" mass="34830">MIKKTKFKDIIARPAIFIDSEYAANKRETTKKAGIGLNVLKLFRADVSAEEKITIEKEDLTPSKACFALEELNAILLIDEFDVVSDEVKHDVAEFVKQLSDSNSPLKILLVGISSDGASLIAGHPSVNRCLHEIQLSRIEDKYLHEIIETGEHGLGITFSREVKNSIVEISNGFPYFTHLIGKESADIALSSGKSEVNSDILPEALKRAVINTEGQLKRDYENAVTSSRTDIYPSILYAAAKFKDNKFTIQEWITQIREDTGILLSNYHMSNYIGRFTRADKGAILTKAARGVYKISDPRMPSYIRMINSKA</sequence>
<dbReference type="AlphaFoldDB" id="A0A376PQ92"/>
<gene>
    <name evidence="1" type="ORF">NCTC8621_00059</name>
</gene>
<dbReference type="SUPFAM" id="SSF52540">
    <property type="entry name" value="P-loop containing nucleoside triphosphate hydrolases"/>
    <property type="match status" value="1"/>
</dbReference>
<dbReference type="PANTHER" id="PTHR34301:SF8">
    <property type="entry name" value="ATPASE DOMAIN-CONTAINING PROTEIN"/>
    <property type="match status" value="1"/>
</dbReference>
<dbReference type="PANTHER" id="PTHR34301">
    <property type="entry name" value="DNA-BINDING PROTEIN-RELATED"/>
    <property type="match status" value="1"/>
</dbReference>